<dbReference type="Pfam" id="PF02563">
    <property type="entry name" value="Poly_export"/>
    <property type="match status" value="1"/>
</dbReference>
<dbReference type="InterPro" id="IPR049712">
    <property type="entry name" value="Poly_export"/>
</dbReference>
<protein>
    <submittedName>
        <fullName evidence="5">Polysaccharide export outer membrane protein</fullName>
    </submittedName>
</protein>
<dbReference type="PANTHER" id="PTHR33619">
    <property type="entry name" value="POLYSACCHARIDE EXPORT PROTEIN GFCE-RELATED"/>
    <property type="match status" value="1"/>
</dbReference>
<proteinExistence type="predicted"/>
<dbReference type="STRING" id="428990.SAMN06295987_102763"/>
<dbReference type="InterPro" id="IPR019554">
    <property type="entry name" value="Soluble_ligand-bd"/>
</dbReference>
<gene>
    <name evidence="5" type="ORF">SAMN06295987_102763</name>
</gene>
<dbReference type="AlphaFoldDB" id="A0A1U6HMI6"/>
<evidence type="ECO:0000313" key="6">
    <source>
        <dbReference type="Proteomes" id="UP000190989"/>
    </source>
</evidence>
<feature type="signal peptide" evidence="2">
    <location>
        <begin position="1"/>
        <end position="32"/>
    </location>
</feature>
<feature type="chain" id="PRO_5012143169" evidence="2">
    <location>
        <begin position="33"/>
        <end position="201"/>
    </location>
</feature>
<dbReference type="InterPro" id="IPR003715">
    <property type="entry name" value="Poly_export_N"/>
</dbReference>
<evidence type="ECO:0000259" key="3">
    <source>
        <dbReference type="Pfam" id="PF02563"/>
    </source>
</evidence>
<dbReference type="GO" id="GO:0015159">
    <property type="term" value="F:polysaccharide transmembrane transporter activity"/>
    <property type="evidence" value="ECO:0007669"/>
    <property type="project" value="InterPro"/>
</dbReference>
<organism evidence="5 6">
    <name type="scientific">Novosphingobium mathurense</name>
    <dbReference type="NCBI Taxonomy" id="428990"/>
    <lineage>
        <taxon>Bacteria</taxon>
        <taxon>Pseudomonadati</taxon>
        <taxon>Pseudomonadota</taxon>
        <taxon>Alphaproteobacteria</taxon>
        <taxon>Sphingomonadales</taxon>
        <taxon>Sphingomonadaceae</taxon>
        <taxon>Novosphingobium</taxon>
    </lineage>
</organism>
<name>A0A1U6HMI6_9SPHN</name>
<keyword evidence="1 2" id="KW-0732">Signal</keyword>
<dbReference type="PANTHER" id="PTHR33619:SF3">
    <property type="entry name" value="POLYSACCHARIDE EXPORT PROTEIN GFCE-RELATED"/>
    <property type="match status" value="1"/>
</dbReference>
<dbReference type="RefSeq" id="WP_079730261.1">
    <property type="nucleotide sequence ID" value="NZ_FVZE01000002.1"/>
</dbReference>
<sequence length="201" mass="21423">MRPQDRRLGKRPHLLLSGIVLGTLLVAAPAQAGLPLTSAQEANAGLISGYQVSTGDKLRITVFDEPTLTGDYEVGDDGAVAFPLIDPVDVNGLTTSELANAISNRLQKGGYVLVPKVAVEVTEHRPFYILGEVTKPGEYPYSGELTLNQAVAKAGGFTARANKRVIKLQRQSAKGATRIKLDGTPLKIAPGDTIIIQESFF</sequence>
<dbReference type="Gene3D" id="3.30.1950.10">
    <property type="entry name" value="wza like domain"/>
    <property type="match status" value="1"/>
</dbReference>
<evidence type="ECO:0000256" key="2">
    <source>
        <dbReference type="SAM" id="SignalP"/>
    </source>
</evidence>
<dbReference type="EMBL" id="FVZE01000002">
    <property type="protein sequence ID" value="SLJ96959.1"/>
    <property type="molecule type" value="Genomic_DNA"/>
</dbReference>
<keyword evidence="6" id="KW-1185">Reference proteome</keyword>
<dbReference type="Proteomes" id="UP000190989">
    <property type="component" value="Unassembled WGS sequence"/>
</dbReference>
<reference evidence="6" key="1">
    <citation type="submission" date="2017-02" db="EMBL/GenBank/DDBJ databases">
        <authorList>
            <person name="Varghese N."/>
            <person name="Submissions S."/>
        </authorList>
    </citation>
    <scope>NUCLEOTIDE SEQUENCE [LARGE SCALE GENOMIC DNA]</scope>
    <source>
        <strain evidence="6">SM117</strain>
    </source>
</reference>
<accession>A0A1U6HMI6</accession>
<evidence type="ECO:0000259" key="4">
    <source>
        <dbReference type="Pfam" id="PF10531"/>
    </source>
</evidence>
<dbReference type="Gene3D" id="3.10.560.10">
    <property type="entry name" value="Outer membrane lipoprotein wza domain like"/>
    <property type="match status" value="1"/>
</dbReference>
<feature type="domain" description="Soluble ligand binding" evidence="4">
    <location>
        <begin position="127"/>
        <end position="177"/>
    </location>
</feature>
<evidence type="ECO:0000256" key="1">
    <source>
        <dbReference type="ARBA" id="ARBA00022729"/>
    </source>
</evidence>
<dbReference type="Pfam" id="PF10531">
    <property type="entry name" value="SLBB"/>
    <property type="match status" value="1"/>
</dbReference>
<feature type="domain" description="Polysaccharide export protein N-terminal" evidence="3">
    <location>
        <begin position="49"/>
        <end position="122"/>
    </location>
</feature>
<evidence type="ECO:0000313" key="5">
    <source>
        <dbReference type="EMBL" id="SLJ96959.1"/>
    </source>
</evidence>